<dbReference type="InterPro" id="IPR036104">
    <property type="entry name" value="BFN_sf"/>
</dbReference>
<evidence type="ECO:0000313" key="2">
    <source>
        <dbReference type="EMBL" id="QHP83398.1"/>
    </source>
</evidence>
<organism evidence="3 5">
    <name type="scientific">Chlamydia suis</name>
    <dbReference type="NCBI Taxonomy" id="83559"/>
    <lineage>
        <taxon>Bacteria</taxon>
        <taxon>Pseudomonadati</taxon>
        <taxon>Chlamydiota</taxon>
        <taxon>Chlamydiia</taxon>
        <taxon>Chlamydiales</taxon>
        <taxon>Chlamydiaceae</taxon>
        <taxon>Chlamydia/Chlamydophila group</taxon>
        <taxon>Chlamydia</taxon>
    </lineage>
</organism>
<dbReference type="Pfam" id="PF02577">
    <property type="entry name" value="BFN_dom"/>
    <property type="match status" value="1"/>
</dbReference>
<gene>
    <name evidence="2" type="primary">hypothetical protein</name>
    <name evidence="2" type="ORF">Chls_523</name>
    <name evidence="3" type="ORF">INQ84_03745</name>
</gene>
<dbReference type="SUPFAM" id="SSF103256">
    <property type="entry name" value="Hypothetical protein TM0160"/>
    <property type="match status" value="1"/>
</dbReference>
<reference evidence="2 4" key="1">
    <citation type="submission" date="2019-01" db="EMBL/GenBank/DDBJ databases">
        <title>Whole genome sequencing and annotation enables comparative genome analysis that reveals unique features of the Chlamydia suis R19 Genome.</title>
        <authorList>
            <person name="Dimond Z.E."/>
        </authorList>
    </citation>
    <scope>NUCLEOTIDE SEQUENCE [LARGE SCALE GENOMIC DNA]</scope>
    <source>
        <strain evidence="2 4">R19</strain>
    </source>
</reference>
<dbReference type="Gene3D" id="3.10.690.10">
    <property type="entry name" value="Bifunctional nuclease domain"/>
    <property type="match status" value="1"/>
</dbReference>
<dbReference type="Proteomes" id="UP000512184">
    <property type="component" value="Chromosome"/>
</dbReference>
<dbReference type="RefSeq" id="WP_080122111.1">
    <property type="nucleotide sequence ID" value="NZ_CP035278.1"/>
</dbReference>
<keyword evidence="4" id="KW-1185">Reference proteome</keyword>
<dbReference type="EMBL" id="CP063185">
    <property type="protein sequence ID" value="QYC74200.1"/>
    <property type="molecule type" value="Genomic_DNA"/>
</dbReference>
<dbReference type="Proteomes" id="UP000825134">
    <property type="component" value="Chromosome"/>
</dbReference>
<dbReference type="InterPro" id="IPR003729">
    <property type="entry name" value="Bi_nuclease_dom"/>
</dbReference>
<protein>
    <submittedName>
        <fullName evidence="3">Bifunctional nuclease family protein</fullName>
    </submittedName>
</protein>
<proteinExistence type="predicted"/>
<accession>A0AAQ0J656</accession>
<dbReference type="PROSITE" id="PS51658">
    <property type="entry name" value="BFN"/>
    <property type="match status" value="1"/>
</dbReference>
<dbReference type="EMBL" id="CP035278">
    <property type="protein sequence ID" value="QHP83398.1"/>
    <property type="molecule type" value="Genomic_DNA"/>
</dbReference>
<feature type="domain" description="BFN" evidence="1">
    <location>
        <begin position="1"/>
        <end position="146"/>
    </location>
</feature>
<name>A0AAQ0J656_9CHLA</name>
<sequence>MNIDREIIKDTSLILLDFRKLVRFHNYAGIILGAEEKQFAIYGHASMEASFKQCDDLGEEERLRPLTHDVLKFVLTGFDISVARVVITEYRDNVFSSRLFLEQKRGDRLYITDIDARPSDSIPLAIQYQAPILCVKSIFDETIPYED</sequence>
<dbReference type="GO" id="GO:0004518">
    <property type="term" value="F:nuclease activity"/>
    <property type="evidence" value="ECO:0007669"/>
    <property type="project" value="InterPro"/>
</dbReference>
<evidence type="ECO:0000259" key="1">
    <source>
        <dbReference type="PROSITE" id="PS51658"/>
    </source>
</evidence>
<dbReference type="AlphaFoldDB" id="A0AAQ0J656"/>
<reference evidence="3" key="2">
    <citation type="journal article" date="2021" name="Front. Microbiol.">
        <title>Generation of Tetracycline and Rifamycin Resistant Chlamydia Suis Recombinants.</title>
        <authorList>
            <person name="Marti H."/>
            <person name="Bommana S."/>
            <person name="Read T.D."/>
            <person name="Pesch T."/>
            <person name="Prahauser B."/>
            <person name="Dean D."/>
            <person name="Borel N."/>
        </authorList>
    </citation>
    <scope>NUCLEOTIDE SEQUENCE</scope>
    <source>
        <strain evidence="3">208.1</strain>
    </source>
</reference>
<evidence type="ECO:0000313" key="3">
    <source>
        <dbReference type="EMBL" id="QYC74200.1"/>
    </source>
</evidence>
<evidence type="ECO:0000313" key="5">
    <source>
        <dbReference type="Proteomes" id="UP000825134"/>
    </source>
</evidence>
<evidence type="ECO:0000313" key="4">
    <source>
        <dbReference type="Proteomes" id="UP000512184"/>
    </source>
</evidence>